<keyword evidence="1" id="KW-0812">Transmembrane</keyword>
<keyword evidence="1" id="KW-1133">Transmembrane helix</keyword>
<protein>
    <submittedName>
        <fullName evidence="2">Uncharacterized protein</fullName>
    </submittedName>
</protein>
<feature type="transmembrane region" description="Helical" evidence="1">
    <location>
        <begin position="101"/>
        <end position="121"/>
    </location>
</feature>
<feature type="transmembrane region" description="Helical" evidence="1">
    <location>
        <begin position="35"/>
        <end position="60"/>
    </location>
</feature>
<name>A0AAW3T578_9MICO</name>
<evidence type="ECO:0000313" key="3">
    <source>
        <dbReference type="Proteomes" id="UP000590225"/>
    </source>
</evidence>
<accession>A0AAW3T578</accession>
<feature type="transmembrane region" description="Helical" evidence="1">
    <location>
        <begin position="158"/>
        <end position="177"/>
    </location>
</feature>
<evidence type="ECO:0000256" key="1">
    <source>
        <dbReference type="SAM" id="Phobius"/>
    </source>
</evidence>
<feature type="transmembrane region" description="Helical" evidence="1">
    <location>
        <begin position="183"/>
        <end position="204"/>
    </location>
</feature>
<keyword evidence="1" id="KW-0472">Membrane</keyword>
<dbReference type="RefSeq" id="WP_182515644.1">
    <property type="nucleotide sequence ID" value="NZ_JACGXP010000002.1"/>
</dbReference>
<dbReference type="EMBL" id="JACGXP010000002">
    <property type="protein sequence ID" value="MBA8990133.1"/>
    <property type="molecule type" value="Genomic_DNA"/>
</dbReference>
<evidence type="ECO:0000313" key="2">
    <source>
        <dbReference type="EMBL" id="MBA8990133.1"/>
    </source>
</evidence>
<feature type="transmembrane region" description="Helical" evidence="1">
    <location>
        <begin position="72"/>
        <end position="95"/>
    </location>
</feature>
<gene>
    <name evidence="2" type="ORF">FHW23_001379</name>
</gene>
<reference evidence="2 3" key="1">
    <citation type="submission" date="2020-07" db="EMBL/GenBank/DDBJ databases">
        <title>Above-ground endophytic microbial communities from plants in different locations in the United States.</title>
        <authorList>
            <person name="Frank C."/>
        </authorList>
    </citation>
    <scope>NUCLEOTIDE SEQUENCE [LARGE SCALE GENOMIC DNA]</scope>
    <source>
        <strain evidence="2 3">WPL5_2</strain>
    </source>
</reference>
<dbReference type="AlphaFoldDB" id="A0AAW3T578"/>
<comment type="caution">
    <text evidence="2">The sequence shown here is derived from an EMBL/GenBank/DDBJ whole genome shotgun (WGS) entry which is preliminary data.</text>
</comment>
<sequence>MRVLIYLLMILTATALSLGVGLVVGFELQDASRWLLVATAATTPFIVLGPAVIGAFAGYWDHRSSPESRRYLGWWFAAVIAVEVVAAVFIVLATLSARAPLWVPVVLVLGAAVLLAVARPLGALFRRTERPIPEDLGPSVPDGSVVPQILPLVLQFQLGFTGLLYVAIVFQCLSYVVRGDLGLLPEVFLAAIVVVLALVFPLTLRRIRRARRYVDQHVHAGDRGSGPDASAV</sequence>
<dbReference type="Proteomes" id="UP000590225">
    <property type="component" value="Unassembled WGS sequence"/>
</dbReference>
<proteinExistence type="predicted"/>
<organism evidence="2 3">
    <name type="scientific">Curtobacterium pusillum</name>
    <dbReference type="NCBI Taxonomy" id="69373"/>
    <lineage>
        <taxon>Bacteria</taxon>
        <taxon>Bacillati</taxon>
        <taxon>Actinomycetota</taxon>
        <taxon>Actinomycetes</taxon>
        <taxon>Micrococcales</taxon>
        <taxon>Microbacteriaceae</taxon>
        <taxon>Curtobacterium</taxon>
    </lineage>
</organism>